<evidence type="ECO:0000256" key="8">
    <source>
        <dbReference type="ARBA" id="ARBA00023134"/>
    </source>
</evidence>
<dbReference type="GO" id="GO:0005789">
    <property type="term" value="C:endoplasmic reticulum membrane"/>
    <property type="evidence" value="ECO:0007669"/>
    <property type="project" value="UniProtKB-SubCell"/>
</dbReference>
<keyword evidence="4 11" id="KW-0812">Transmembrane</keyword>
<evidence type="ECO:0000256" key="1">
    <source>
        <dbReference type="ARBA" id="ARBA00004389"/>
    </source>
</evidence>
<dbReference type="EMBL" id="HBIB01036224">
    <property type="protein sequence ID" value="CAE0261215.1"/>
    <property type="molecule type" value="Transcribed_RNA"/>
</dbReference>
<evidence type="ECO:0000256" key="11">
    <source>
        <dbReference type="SAM" id="Phobius"/>
    </source>
</evidence>
<dbReference type="SUPFAM" id="SSF52540">
    <property type="entry name" value="P-loop containing nucleoside triphosphate hydrolases"/>
    <property type="match status" value="1"/>
</dbReference>
<evidence type="ECO:0000313" key="12">
    <source>
        <dbReference type="EMBL" id="CAE0261215.1"/>
    </source>
</evidence>
<dbReference type="InterPro" id="IPR019009">
    <property type="entry name" value="SRP_receptor_beta_su"/>
</dbReference>
<evidence type="ECO:0000256" key="4">
    <source>
        <dbReference type="ARBA" id="ARBA00022692"/>
    </source>
</evidence>
<dbReference type="Pfam" id="PF09439">
    <property type="entry name" value="SRPRB"/>
    <property type="match status" value="1"/>
</dbReference>
<dbReference type="Gene3D" id="3.40.50.300">
    <property type="entry name" value="P-loop containing nucleotide triphosphate hydrolases"/>
    <property type="match status" value="1"/>
</dbReference>
<dbReference type="AlphaFoldDB" id="A0A7S3G9Y9"/>
<keyword evidence="8" id="KW-0342">GTP-binding</keyword>
<proteinExistence type="inferred from homology"/>
<keyword evidence="10" id="KW-0675">Receptor</keyword>
<reference evidence="12" key="1">
    <citation type="submission" date="2021-01" db="EMBL/GenBank/DDBJ databases">
        <authorList>
            <person name="Corre E."/>
            <person name="Pelletier E."/>
            <person name="Niang G."/>
            <person name="Scheremetjew M."/>
            <person name="Finn R."/>
            <person name="Kale V."/>
            <person name="Holt S."/>
            <person name="Cochrane G."/>
            <person name="Meng A."/>
            <person name="Brown T."/>
            <person name="Cohen L."/>
        </authorList>
    </citation>
    <scope>NUCLEOTIDE SEQUENCE</scope>
    <source>
        <strain evidence="12">NIES-2562</strain>
    </source>
</reference>
<evidence type="ECO:0000256" key="10">
    <source>
        <dbReference type="ARBA" id="ARBA00023170"/>
    </source>
</evidence>
<dbReference type="GO" id="GO:0005525">
    <property type="term" value="F:GTP binding"/>
    <property type="evidence" value="ECO:0007669"/>
    <property type="project" value="UniProtKB-KW"/>
</dbReference>
<evidence type="ECO:0000256" key="9">
    <source>
        <dbReference type="ARBA" id="ARBA00023136"/>
    </source>
</evidence>
<evidence type="ECO:0000256" key="6">
    <source>
        <dbReference type="ARBA" id="ARBA00022824"/>
    </source>
</evidence>
<accession>A0A7S3G9Y9</accession>
<evidence type="ECO:0000256" key="5">
    <source>
        <dbReference type="ARBA" id="ARBA00022741"/>
    </source>
</evidence>
<feature type="transmembrane region" description="Helical" evidence="11">
    <location>
        <begin position="6"/>
        <end position="28"/>
    </location>
</feature>
<name>A0A7S3G9Y9_9EUKA</name>
<gene>
    <name evidence="12" type="ORF">PBIL07802_LOCUS23505</name>
</gene>
<organism evidence="12">
    <name type="scientific">Palpitomonas bilix</name>
    <dbReference type="NCBI Taxonomy" id="652834"/>
    <lineage>
        <taxon>Eukaryota</taxon>
        <taxon>Eukaryota incertae sedis</taxon>
    </lineage>
</organism>
<keyword evidence="9 11" id="KW-0472">Membrane</keyword>
<evidence type="ECO:0000256" key="7">
    <source>
        <dbReference type="ARBA" id="ARBA00022989"/>
    </source>
</evidence>
<dbReference type="NCBIfam" id="TIGR00231">
    <property type="entry name" value="small_GTP"/>
    <property type="match status" value="1"/>
</dbReference>
<evidence type="ECO:0000256" key="3">
    <source>
        <dbReference type="ARBA" id="ARBA00020256"/>
    </source>
</evidence>
<keyword evidence="5" id="KW-0547">Nucleotide-binding</keyword>
<dbReference type="PRINTS" id="PR00449">
    <property type="entry name" value="RASTRNSFRMNG"/>
</dbReference>
<sequence>MDFSNLGVAAIATTIVAIIVTVVFFAFWKARVAAEKRTNVVLLGVSGGGKTALFLRLRKNTFISTVPSLEENCEGGLIDCPGHHSLNQAALAKLKQAKAAIFVVDAVTFAENASEAANYLYDILLTESCRANGIPVHIVLNKSDNLNAVKSSYVKRRLEKDINSLRTTRAKNIDDISSDSVDTFIGEEGKDFSFSQIKSSIDFLEVSARSESGLDKLKEVVDQYLATE</sequence>
<protein>
    <recommendedName>
        <fullName evidence="3">Signal recognition particle receptor subunit beta</fullName>
    </recommendedName>
</protein>
<dbReference type="InterPro" id="IPR027417">
    <property type="entry name" value="P-loop_NTPase"/>
</dbReference>
<comment type="similarity">
    <text evidence="2">Belongs to the SRP receptor beta subunit family.</text>
</comment>
<keyword evidence="6" id="KW-0256">Endoplasmic reticulum</keyword>
<evidence type="ECO:0000256" key="2">
    <source>
        <dbReference type="ARBA" id="ARBA00005619"/>
    </source>
</evidence>
<keyword evidence="7 11" id="KW-1133">Transmembrane helix</keyword>
<dbReference type="InterPro" id="IPR005225">
    <property type="entry name" value="Small_GTP-bd"/>
</dbReference>
<comment type="subcellular location">
    <subcellularLocation>
        <location evidence="1">Endoplasmic reticulum membrane</location>
        <topology evidence="1">Single-pass membrane protein</topology>
    </subcellularLocation>
</comment>